<protein>
    <recommendedName>
        <fullName evidence="4">Nucleotide-diphospho-sugar transferase</fullName>
    </recommendedName>
</protein>
<feature type="compositionally biased region" description="Pro residues" evidence="1">
    <location>
        <begin position="223"/>
        <end position="242"/>
    </location>
</feature>
<dbReference type="SUPFAM" id="SSF48452">
    <property type="entry name" value="TPR-like"/>
    <property type="match status" value="1"/>
</dbReference>
<evidence type="ECO:0000313" key="3">
    <source>
        <dbReference type="Proteomes" id="UP001165065"/>
    </source>
</evidence>
<dbReference type="EMBL" id="BRYA01000296">
    <property type="protein sequence ID" value="GMI46416.1"/>
    <property type="molecule type" value="Genomic_DNA"/>
</dbReference>
<dbReference type="InterPro" id="IPR029044">
    <property type="entry name" value="Nucleotide-diphossugar_trans"/>
</dbReference>
<sequence>MESFNFGVLCRRKGNTASAIAAFTTYLNGTTSTIPQHPPSPTSEAPSKLFEKEPQARFNLASSYADAKEFTSSVDSFNELFRRVGESCGIQTVPIEPADVESTITKLDFLTSLTTTPPADPLSDWAASVNATPAPIPAIIQASFSSLGSIHLKLMDPKSALRAIVLSLTLSHPRAPEPEDYYNINIALRQLGYQQEATKLSWRLIDKALKRKGAENPRILPISPKPIPPPVPPRTTDDPPPTQSSTLTNIICVKYGKKYSPDYVNRLFAGVRRTTKNHSLSFFCLTDDAEGIDLGTNDVSIVPLSPKPFKSSRRNPAGWWHKACLFNPTLKSRFSESAAKNIYIDLDTVVVGDLGFIIDGVRYPDPAVRFATLNTNDMVNERRKDGLNTSVMVWENDEIFDDLYNHLDSHFDIIGKYIYKLDHWFEMMFSECQGFVGGCGGVKEYKRVKEEGTEGEGWREGVALVTFPLHPKPHHCAEEDAWVRDFWLGRGDLCEK</sequence>
<dbReference type="InterPro" id="IPR011990">
    <property type="entry name" value="TPR-like_helical_dom_sf"/>
</dbReference>
<dbReference type="Proteomes" id="UP001165065">
    <property type="component" value="Unassembled WGS sequence"/>
</dbReference>
<dbReference type="OrthoDB" id="1658288at2759"/>
<dbReference type="AlphaFoldDB" id="A0A9W7GKH2"/>
<reference evidence="3" key="1">
    <citation type="journal article" date="2023" name="Commun. Biol.">
        <title>Genome analysis of Parmales, the sister group of diatoms, reveals the evolutionary specialization of diatoms from phago-mixotrophs to photoautotrophs.</title>
        <authorList>
            <person name="Ban H."/>
            <person name="Sato S."/>
            <person name="Yoshikawa S."/>
            <person name="Yamada K."/>
            <person name="Nakamura Y."/>
            <person name="Ichinomiya M."/>
            <person name="Sato N."/>
            <person name="Blanc-Mathieu R."/>
            <person name="Endo H."/>
            <person name="Kuwata A."/>
            <person name="Ogata H."/>
        </authorList>
    </citation>
    <scope>NUCLEOTIDE SEQUENCE [LARGE SCALE GENOMIC DNA]</scope>
</reference>
<comment type="caution">
    <text evidence="2">The sequence shown here is derived from an EMBL/GenBank/DDBJ whole genome shotgun (WGS) entry which is preliminary data.</text>
</comment>
<accession>A0A9W7GKH2</accession>
<evidence type="ECO:0008006" key="4">
    <source>
        <dbReference type="Google" id="ProtNLM"/>
    </source>
</evidence>
<dbReference type="Gene3D" id="1.25.40.10">
    <property type="entry name" value="Tetratricopeptide repeat domain"/>
    <property type="match status" value="1"/>
</dbReference>
<gene>
    <name evidence="2" type="ORF">TrCOL_g11199</name>
</gene>
<keyword evidence="3" id="KW-1185">Reference proteome</keyword>
<dbReference type="SUPFAM" id="SSF53448">
    <property type="entry name" value="Nucleotide-diphospho-sugar transferases"/>
    <property type="match status" value="1"/>
</dbReference>
<proteinExistence type="predicted"/>
<evidence type="ECO:0000313" key="2">
    <source>
        <dbReference type="EMBL" id="GMI46416.1"/>
    </source>
</evidence>
<feature type="region of interest" description="Disordered" evidence="1">
    <location>
        <begin position="217"/>
        <end position="243"/>
    </location>
</feature>
<name>A0A9W7GKH2_9STRA</name>
<organism evidence="2 3">
    <name type="scientific">Triparma columacea</name>
    <dbReference type="NCBI Taxonomy" id="722753"/>
    <lineage>
        <taxon>Eukaryota</taxon>
        <taxon>Sar</taxon>
        <taxon>Stramenopiles</taxon>
        <taxon>Ochrophyta</taxon>
        <taxon>Bolidophyceae</taxon>
        <taxon>Parmales</taxon>
        <taxon>Triparmaceae</taxon>
        <taxon>Triparma</taxon>
    </lineage>
</organism>
<evidence type="ECO:0000256" key="1">
    <source>
        <dbReference type="SAM" id="MobiDB-lite"/>
    </source>
</evidence>